<accession>A0A3N4IJX7</accession>
<evidence type="ECO:0000313" key="9">
    <source>
        <dbReference type="Proteomes" id="UP000275078"/>
    </source>
</evidence>
<dbReference type="PROSITE" id="PS51419">
    <property type="entry name" value="RAB"/>
    <property type="match status" value="1"/>
</dbReference>
<name>A0A3N4IJX7_ASCIM</name>
<dbReference type="EMBL" id="ML119649">
    <property type="protein sequence ID" value="RPA86445.1"/>
    <property type="molecule type" value="Genomic_DNA"/>
</dbReference>
<dbReference type="InterPro" id="IPR027417">
    <property type="entry name" value="P-loop_NTPase"/>
</dbReference>
<sequence>MAPVRTFRFKMLLLGDLGVGKSTFIKRFANGKKDQIGPLGVEIYPLEFKTTSGNICFEVWDTAGQEQSGTSALKDEYYLHADCAIIMFDHTSRLSFKRVSSWHKALIKHNPDIPIVICSNKADVRETSVTPNAIGHCLARFINKYDPNATFLEISAKANYKVQLPFLWLARECVGNPDLEFEEMHELVEPERKVQEVVTKDREKRFMEQFVSKIQELSDDEAL</sequence>
<organism evidence="8 9">
    <name type="scientific">Ascobolus immersus RN42</name>
    <dbReference type="NCBI Taxonomy" id="1160509"/>
    <lineage>
        <taxon>Eukaryota</taxon>
        <taxon>Fungi</taxon>
        <taxon>Dikarya</taxon>
        <taxon>Ascomycota</taxon>
        <taxon>Pezizomycotina</taxon>
        <taxon>Pezizomycetes</taxon>
        <taxon>Pezizales</taxon>
        <taxon>Ascobolaceae</taxon>
        <taxon>Ascobolus</taxon>
    </lineage>
</organism>
<dbReference type="SMART" id="SM00174">
    <property type="entry name" value="RHO"/>
    <property type="match status" value="1"/>
</dbReference>
<dbReference type="PANTHER" id="PTHR24071:SF0">
    <property type="entry name" value="GTP-BINDING NUCLEAR PROTEIN RAN"/>
    <property type="match status" value="1"/>
</dbReference>
<dbReference type="PANTHER" id="PTHR24071">
    <property type="entry name" value="RAN GTPASE"/>
    <property type="match status" value="1"/>
</dbReference>
<dbReference type="GO" id="GO:0005634">
    <property type="term" value="C:nucleus"/>
    <property type="evidence" value="ECO:0007669"/>
    <property type="project" value="UniProtKB-SubCell"/>
</dbReference>
<keyword evidence="9" id="KW-1185">Reference proteome</keyword>
<dbReference type="InterPro" id="IPR002041">
    <property type="entry name" value="Ran_GTPase"/>
</dbReference>
<evidence type="ECO:0000256" key="4">
    <source>
        <dbReference type="ARBA" id="ARBA00022741"/>
    </source>
</evidence>
<dbReference type="Proteomes" id="UP000275078">
    <property type="component" value="Unassembled WGS sequence"/>
</dbReference>
<comment type="similarity">
    <text evidence="2">Belongs to the small GTPase superfamily. Ran family.</text>
</comment>
<dbReference type="SMART" id="SM00175">
    <property type="entry name" value="RAB"/>
    <property type="match status" value="1"/>
</dbReference>
<evidence type="ECO:0000256" key="3">
    <source>
        <dbReference type="ARBA" id="ARBA00022448"/>
    </source>
</evidence>
<dbReference type="AlphaFoldDB" id="A0A3N4IJX7"/>
<dbReference type="GO" id="GO:0005737">
    <property type="term" value="C:cytoplasm"/>
    <property type="evidence" value="ECO:0007669"/>
    <property type="project" value="TreeGrafter"/>
</dbReference>
<evidence type="ECO:0000256" key="2">
    <source>
        <dbReference type="ARBA" id="ARBA00008028"/>
    </source>
</evidence>
<keyword evidence="5" id="KW-0653">Protein transport</keyword>
<dbReference type="SUPFAM" id="SSF52540">
    <property type="entry name" value="P-loop containing nucleoside triphosphate hydrolases"/>
    <property type="match status" value="1"/>
</dbReference>
<dbReference type="SMART" id="SM00173">
    <property type="entry name" value="RAS"/>
    <property type="match status" value="1"/>
</dbReference>
<dbReference type="GO" id="GO:0000054">
    <property type="term" value="P:ribosomal subunit export from nucleus"/>
    <property type="evidence" value="ECO:0007669"/>
    <property type="project" value="TreeGrafter"/>
</dbReference>
<dbReference type="InterPro" id="IPR001806">
    <property type="entry name" value="Small_GTPase"/>
</dbReference>
<dbReference type="STRING" id="1160509.A0A3N4IJX7"/>
<dbReference type="GO" id="GO:0003924">
    <property type="term" value="F:GTPase activity"/>
    <property type="evidence" value="ECO:0007669"/>
    <property type="project" value="InterPro"/>
</dbReference>
<gene>
    <name evidence="8" type="ORF">BJ508DRAFT_204016</name>
</gene>
<dbReference type="NCBIfam" id="TIGR00231">
    <property type="entry name" value="small_GTP"/>
    <property type="match status" value="1"/>
</dbReference>
<keyword evidence="8" id="KW-0378">Hydrolase</keyword>
<dbReference type="OrthoDB" id="48625at2759"/>
<proteinExistence type="inferred from homology"/>
<evidence type="ECO:0000313" key="8">
    <source>
        <dbReference type="EMBL" id="RPA86445.1"/>
    </source>
</evidence>
<dbReference type="GO" id="GO:0005525">
    <property type="term" value="F:GTP binding"/>
    <property type="evidence" value="ECO:0007669"/>
    <property type="project" value="UniProtKB-KW"/>
</dbReference>
<dbReference type="Gene3D" id="3.40.50.300">
    <property type="entry name" value="P-loop containing nucleotide triphosphate hydrolases"/>
    <property type="match status" value="1"/>
</dbReference>
<dbReference type="InterPro" id="IPR005225">
    <property type="entry name" value="Small_GTP-bd"/>
</dbReference>
<evidence type="ECO:0000256" key="1">
    <source>
        <dbReference type="ARBA" id="ARBA00004123"/>
    </source>
</evidence>
<dbReference type="GO" id="GO:0006606">
    <property type="term" value="P:protein import into nucleus"/>
    <property type="evidence" value="ECO:0007669"/>
    <property type="project" value="TreeGrafter"/>
</dbReference>
<comment type="subcellular location">
    <subcellularLocation>
        <location evidence="1">Nucleus</location>
    </subcellularLocation>
</comment>
<evidence type="ECO:0000256" key="5">
    <source>
        <dbReference type="ARBA" id="ARBA00022927"/>
    </source>
</evidence>
<dbReference type="PROSITE" id="PS51418">
    <property type="entry name" value="RAN"/>
    <property type="match status" value="1"/>
</dbReference>
<reference evidence="8 9" key="1">
    <citation type="journal article" date="2018" name="Nat. Ecol. Evol.">
        <title>Pezizomycetes genomes reveal the molecular basis of ectomycorrhizal truffle lifestyle.</title>
        <authorList>
            <person name="Murat C."/>
            <person name="Payen T."/>
            <person name="Noel B."/>
            <person name="Kuo A."/>
            <person name="Morin E."/>
            <person name="Chen J."/>
            <person name="Kohler A."/>
            <person name="Krizsan K."/>
            <person name="Balestrini R."/>
            <person name="Da Silva C."/>
            <person name="Montanini B."/>
            <person name="Hainaut M."/>
            <person name="Levati E."/>
            <person name="Barry K.W."/>
            <person name="Belfiori B."/>
            <person name="Cichocki N."/>
            <person name="Clum A."/>
            <person name="Dockter R.B."/>
            <person name="Fauchery L."/>
            <person name="Guy J."/>
            <person name="Iotti M."/>
            <person name="Le Tacon F."/>
            <person name="Lindquist E.A."/>
            <person name="Lipzen A."/>
            <person name="Malagnac F."/>
            <person name="Mello A."/>
            <person name="Molinier V."/>
            <person name="Miyauchi S."/>
            <person name="Poulain J."/>
            <person name="Riccioni C."/>
            <person name="Rubini A."/>
            <person name="Sitrit Y."/>
            <person name="Splivallo R."/>
            <person name="Traeger S."/>
            <person name="Wang M."/>
            <person name="Zifcakova L."/>
            <person name="Wipf D."/>
            <person name="Zambonelli A."/>
            <person name="Paolocci F."/>
            <person name="Nowrousian M."/>
            <person name="Ottonello S."/>
            <person name="Baldrian P."/>
            <person name="Spatafora J.W."/>
            <person name="Henrissat B."/>
            <person name="Nagy L.G."/>
            <person name="Aury J.M."/>
            <person name="Wincker P."/>
            <person name="Grigoriev I.V."/>
            <person name="Bonfante P."/>
            <person name="Martin F.M."/>
        </authorList>
    </citation>
    <scope>NUCLEOTIDE SEQUENCE [LARGE SCALE GENOMIC DNA]</scope>
    <source>
        <strain evidence="8 9">RN42</strain>
    </source>
</reference>
<dbReference type="PRINTS" id="PR00449">
    <property type="entry name" value="RASTRNSFRMNG"/>
</dbReference>
<protein>
    <submittedName>
        <fullName evidence="8">P-loop containing nucleoside triphosphate hydrolase protein</fullName>
    </submittedName>
</protein>
<keyword evidence="4" id="KW-0547">Nucleotide-binding</keyword>
<evidence type="ECO:0000256" key="6">
    <source>
        <dbReference type="ARBA" id="ARBA00023134"/>
    </source>
</evidence>
<keyword evidence="3" id="KW-0813">Transport</keyword>
<evidence type="ECO:0000256" key="7">
    <source>
        <dbReference type="ARBA" id="ARBA00023242"/>
    </source>
</evidence>
<keyword evidence="6" id="KW-0342">GTP-binding</keyword>
<dbReference type="Pfam" id="PF00071">
    <property type="entry name" value="Ras"/>
    <property type="match status" value="1"/>
</dbReference>
<keyword evidence="7" id="KW-0539">Nucleus</keyword>
<dbReference type="SMART" id="SM00176">
    <property type="entry name" value="RAN"/>
    <property type="match status" value="1"/>
</dbReference>